<keyword evidence="2" id="KW-0812">Transmembrane</keyword>
<feature type="compositionally biased region" description="Low complexity" evidence="1">
    <location>
        <begin position="403"/>
        <end position="413"/>
    </location>
</feature>
<dbReference type="InterPro" id="IPR052173">
    <property type="entry name" value="Beta-lactam_resp_regulator"/>
</dbReference>
<sequence>MHESIAGLVPILGRALLHFLWQGALIGLLAALALQLLRDARPQLRYAVACLALLACVLAPMAYVAWASMDAPAAMASASKAAAATEAGATGLVVALALLPVGQAVQGLESLLPRLVLLWAAGACTLSLRLALGVWWIGRLPVLSAPHLQRKWQARLDALGTRLGVRRAVELRLAMTLDSPVVAGWWRPVVLVPAALLARMPVDYLEALLAHELAHVRRHDYLVNLLQGVAEALLFYHPVTWWLSRRIRLEREQVADRLAADAIGEPRRLAVALAALADEQAALRAVPQPALTALGPPGGHLVKRIEQLVAPGRAASGGRFVFPLLGLAAAGLAFYAQAQRELATTVPAASVATAPATATTPLEAEAPAISGVVAATAHAPATPAPAPRATAAVQAAPVAAPAAAASPGGAPVVSAPPAPPTPPSRAVPAPPPPPAVPSAGTVPAPPAPPATPSARPVPAPPAPPRPPAVAQVRHHGAAGEPYALVRRGSEAYLMSGSSDDMPQIEAARRSLDGDFFWFRRNGQAYVVTDPAVLSRVGRSWSQADALGERMRVLGQEMEGHGRKMETIGREMEKVAGAARPPAGFEAAARQMETLGRQQGGIGERQARLALAMIGADDQRQAELQRQMQALEREQAALSRKMEAQSRQLEAEAGRHQRQMQPMEALSRQMEEASKPMDALGRQMDGLGRQMDEASQRAERETRQLIAESFDKGLAKPLPQRQ</sequence>
<feature type="compositionally biased region" description="Basic and acidic residues" evidence="1">
    <location>
        <begin position="689"/>
        <end position="713"/>
    </location>
</feature>
<feature type="region of interest" description="Disordered" evidence="1">
    <location>
        <begin position="403"/>
        <end position="475"/>
    </location>
</feature>
<dbReference type="Gene3D" id="3.30.2010.10">
    <property type="entry name" value="Metalloproteases ('zincins'), catalytic domain"/>
    <property type="match status" value="1"/>
</dbReference>
<protein>
    <recommendedName>
        <fullName evidence="3">Peptidase M56 domain-containing protein</fullName>
    </recommendedName>
</protein>
<keyword evidence="2" id="KW-1133">Transmembrane helix</keyword>
<feature type="compositionally biased region" description="Pro residues" evidence="1">
    <location>
        <begin position="414"/>
        <end position="436"/>
    </location>
</feature>
<dbReference type="PATRIC" id="fig|314722.6.peg.3361"/>
<dbReference type="InterPro" id="IPR008756">
    <property type="entry name" value="Peptidase_M56"/>
</dbReference>
<feature type="compositionally biased region" description="Basic and acidic residues" evidence="1">
    <location>
        <begin position="641"/>
        <end position="654"/>
    </location>
</feature>
<dbReference type="CDD" id="cd07341">
    <property type="entry name" value="M56_BlaR1_MecR1_like"/>
    <property type="match status" value="1"/>
</dbReference>
<feature type="region of interest" description="Disordered" evidence="1">
    <location>
        <begin position="641"/>
        <end position="721"/>
    </location>
</feature>
<gene>
    <name evidence="4" type="ORF">WQ53_15520</name>
</gene>
<reference evidence="4 5" key="1">
    <citation type="journal article" date="2015" name="Genome Announc.">
        <title>Complete Genome Sequence of Pseudoxanthomonas suwonensis Strain J1, a Cellulose-Degrading Bacterium Isolated from Leaf- and Wood-Enriched Soil.</title>
        <authorList>
            <person name="Hou L."/>
            <person name="Jiang J."/>
            <person name="Xu Z."/>
            <person name="Zhou Y."/>
            <person name="Leung F.C."/>
        </authorList>
    </citation>
    <scope>NUCLEOTIDE SEQUENCE [LARGE SCALE GENOMIC DNA]</scope>
    <source>
        <strain evidence="4 5">J1</strain>
    </source>
</reference>
<dbReference type="OrthoDB" id="15218at2"/>
<dbReference type="RefSeq" id="WP_052633587.1">
    <property type="nucleotide sequence ID" value="NZ_CP011144.1"/>
</dbReference>
<evidence type="ECO:0000313" key="5">
    <source>
        <dbReference type="Proteomes" id="UP000033067"/>
    </source>
</evidence>
<feature type="transmembrane region" description="Helical" evidence="2">
    <location>
        <begin position="46"/>
        <end position="67"/>
    </location>
</feature>
<feature type="transmembrane region" description="Helical" evidence="2">
    <location>
        <begin position="15"/>
        <end position="34"/>
    </location>
</feature>
<keyword evidence="2" id="KW-0472">Membrane</keyword>
<name>A0A0E3Z2U4_9GAMM</name>
<evidence type="ECO:0000256" key="1">
    <source>
        <dbReference type="SAM" id="MobiDB-lite"/>
    </source>
</evidence>
<dbReference type="AlphaFoldDB" id="A0A0E3Z2U4"/>
<feature type="transmembrane region" description="Helical" evidence="2">
    <location>
        <begin position="87"/>
        <end position="105"/>
    </location>
</feature>
<dbReference type="PANTHER" id="PTHR34978:SF3">
    <property type="entry name" value="SLR0241 PROTEIN"/>
    <property type="match status" value="1"/>
</dbReference>
<evidence type="ECO:0000256" key="2">
    <source>
        <dbReference type="SAM" id="Phobius"/>
    </source>
</evidence>
<feature type="domain" description="Peptidase M56" evidence="3">
    <location>
        <begin position="38"/>
        <end position="260"/>
    </location>
</feature>
<dbReference type="Pfam" id="PF05569">
    <property type="entry name" value="Peptidase_M56"/>
    <property type="match status" value="1"/>
</dbReference>
<dbReference type="EMBL" id="CP011144">
    <property type="protein sequence ID" value="AKC87964.1"/>
    <property type="molecule type" value="Genomic_DNA"/>
</dbReference>
<keyword evidence="5" id="KW-1185">Reference proteome</keyword>
<dbReference type="KEGG" id="psuw:WQ53_15520"/>
<feature type="transmembrane region" description="Helical" evidence="2">
    <location>
        <begin position="117"/>
        <end position="138"/>
    </location>
</feature>
<organism evidence="4 5">
    <name type="scientific">Pseudoxanthomonas suwonensis</name>
    <dbReference type="NCBI Taxonomy" id="314722"/>
    <lineage>
        <taxon>Bacteria</taxon>
        <taxon>Pseudomonadati</taxon>
        <taxon>Pseudomonadota</taxon>
        <taxon>Gammaproteobacteria</taxon>
        <taxon>Lysobacterales</taxon>
        <taxon>Lysobacteraceae</taxon>
        <taxon>Pseudoxanthomonas</taxon>
    </lineage>
</organism>
<feature type="compositionally biased region" description="Pro residues" evidence="1">
    <location>
        <begin position="443"/>
        <end position="467"/>
    </location>
</feature>
<accession>A0A0E3Z2U4</accession>
<dbReference type="Proteomes" id="UP000033067">
    <property type="component" value="Chromosome"/>
</dbReference>
<evidence type="ECO:0000259" key="3">
    <source>
        <dbReference type="Pfam" id="PF05569"/>
    </source>
</evidence>
<evidence type="ECO:0000313" key="4">
    <source>
        <dbReference type="EMBL" id="AKC87964.1"/>
    </source>
</evidence>
<dbReference type="PANTHER" id="PTHR34978">
    <property type="entry name" value="POSSIBLE SENSOR-TRANSDUCER PROTEIN BLAR"/>
    <property type="match status" value="1"/>
</dbReference>
<proteinExistence type="predicted"/>